<accession>U3U3I3</accession>
<comment type="cofactor">
    <cofactor evidence="12">
        <name>heme</name>
        <dbReference type="ChEBI" id="CHEBI:30413"/>
    </cofactor>
    <text evidence="12">The heme is bound between the two transmembrane subunits.</text>
</comment>
<sequence length="125" mass="14080">MKKKRPVNLNLTTIRFPLTAISSILHRVSGVSIFFALGVLLWLLDLSLSSPKGFGQVACIIDRFFMKFILWSILTILAYHVISGFRYIMMDVGYLPETLIVGVRAAKVVFALTVLLSIFFGVIIW</sequence>
<dbReference type="CDD" id="cd03499">
    <property type="entry name" value="SQR_TypeC_SdhC"/>
    <property type="match status" value="1"/>
</dbReference>
<evidence type="ECO:0000256" key="12">
    <source>
        <dbReference type="PIRSR" id="PIRSR000178-1"/>
    </source>
</evidence>
<dbReference type="Proteomes" id="UP000016900">
    <property type="component" value="Chromosome"/>
</dbReference>
<evidence type="ECO:0000256" key="11">
    <source>
        <dbReference type="ARBA" id="ARBA00025912"/>
    </source>
</evidence>
<reference evidence="13 14" key="1">
    <citation type="submission" date="2012-10" db="EMBL/GenBank/DDBJ databases">
        <title>Genome sequence of the symbiont of the pentatomidae stink bug Halyomorpha halys.</title>
        <authorList>
            <person name="Kobayashi H."/>
            <person name="Fujii-Muramatsu R."/>
            <person name="Takeishi K."/>
            <person name="Noda H."/>
        </authorList>
    </citation>
    <scope>NUCLEOTIDE SEQUENCE [LARGE SCALE GENOMIC DNA]</scope>
</reference>
<dbReference type="Pfam" id="PF01127">
    <property type="entry name" value="Sdh_cyt"/>
    <property type="match status" value="1"/>
</dbReference>
<dbReference type="KEGG" id="hhs:HHS_07560"/>
<keyword evidence="7 12" id="KW-0479">Metal-binding</keyword>
<evidence type="ECO:0000256" key="2">
    <source>
        <dbReference type="ARBA" id="ARBA00004141"/>
    </source>
</evidence>
<dbReference type="KEGG" id="pck:BMSBPS_0388"/>
<evidence type="ECO:0000256" key="7">
    <source>
        <dbReference type="ARBA" id="ARBA00022723"/>
    </source>
</evidence>
<dbReference type="EMBL" id="AP012554">
    <property type="protein sequence ID" value="BAO00726.1"/>
    <property type="molecule type" value="Genomic_DNA"/>
</dbReference>
<dbReference type="NCBIfam" id="NF007021">
    <property type="entry name" value="PRK09487.1"/>
    <property type="match status" value="1"/>
</dbReference>
<keyword evidence="10" id="KW-0472">Membrane</keyword>
<dbReference type="SUPFAM" id="SSF81343">
    <property type="entry name" value="Fumarate reductase respiratory complex transmembrane subunits"/>
    <property type="match status" value="1"/>
</dbReference>
<dbReference type="PIRSF" id="PIRSF000178">
    <property type="entry name" value="SDH_cyt_b560"/>
    <property type="match status" value="1"/>
</dbReference>
<evidence type="ECO:0000256" key="1">
    <source>
        <dbReference type="ARBA" id="ARBA00004050"/>
    </source>
</evidence>
<evidence type="ECO:0000313" key="14">
    <source>
        <dbReference type="Proteomes" id="UP000016900"/>
    </source>
</evidence>
<evidence type="ECO:0000256" key="3">
    <source>
        <dbReference type="ARBA" id="ARBA00007244"/>
    </source>
</evidence>
<dbReference type="InterPro" id="IPR034804">
    <property type="entry name" value="SQR/QFR_C/D"/>
</dbReference>
<dbReference type="PANTHER" id="PTHR10978">
    <property type="entry name" value="SUCCINATE DEHYDROGENASE CYTOCHROME B560 SUBUNIT"/>
    <property type="match status" value="1"/>
</dbReference>
<dbReference type="GO" id="GO:0006099">
    <property type="term" value="P:tricarboxylic acid cycle"/>
    <property type="evidence" value="ECO:0007669"/>
    <property type="project" value="InterPro"/>
</dbReference>
<evidence type="ECO:0000256" key="8">
    <source>
        <dbReference type="ARBA" id="ARBA00022989"/>
    </source>
</evidence>
<dbReference type="PATRIC" id="fig|1235990.3.peg.750"/>
<dbReference type="InterPro" id="IPR000701">
    <property type="entry name" value="SuccDH_FuR_B_TM-su"/>
</dbReference>
<evidence type="ECO:0000256" key="5">
    <source>
        <dbReference type="ARBA" id="ARBA00022617"/>
    </source>
</evidence>
<name>U3U3I3_9GAMM</name>
<evidence type="ECO:0000256" key="6">
    <source>
        <dbReference type="ARBA" id="ARBA00022692"/>
    </source>
</evidence>
<comment type="subcellular location">
    <subcellularLocation>
        <location evidence="2">Membrane</location>
        <topology evidence="2">Multi-pass membrane protein</topology>
    </subcellularLocation>
</comment>
<dbReference type="GO" id="GO:0046872">
    <property type="term" value="F:metal ion binding"/>
    <property type="evidence" value="ECO:0007669"/>
    <property type="project" value="UniProtKB-KW"/>
</dbReference>
<organism evidence="13 14">
    <name type="scientific">Candidatus Pantoea carbekii</name>
    <dbReference type="NCBI Taxonomy" id="1235990"/>
    <lineage>
        <taxon>Bacteria</taxon>
        <taxon>Pseudomonadati</taxon>
        <taxon>Pseudomonadota</taxon>
        <taxon>Gammaproteobacteria</taxon>
        <taxon>Enterobacterales</taxon>
        <taxon>Erwiniaceae</taxon>
        <taxon>Pantoea</taxon>
    </lineage>
</organism>
<dbReference type="InterPro" id="IPR018495">
    <property type="entry name" value="Succ_DH_cyt_bsu_CS"/>
</dbReference>
<proteinExistence type="inferred from homology"/>
<dbReference type="STRING" id="1235990.BMSBPS_0388"/>
<comment type="function">
    <text evidence="1">Membrane-anchoring subunit of succinate dehydrogenase (SDH).</text>
</comment>
<dbReference type="AlphaFoldDB" id="U3U3I3"/>
<evidence type="ECO:0000313" key="13">
    <source>
        <dbReference type="EMBL" id="BAO00726.1"/>
    </source>
</evidence>
<comment type="subunit">
    <text evidence="11">Part of an enzyme complex containing four subunits: a flavoprotein, an iron-sulfur protein, plus two membrane-anchoring proteins, SdhC and SdhD. The complex can form homotrimers.</text>
</comment>
<protein>
    <recommendedName>
        <fullName evidence="4">Succinate dehydrogenase cytochrome b556 subunit</fullName>
    </recommendedName>
</protein>
<dbReference type="PANTHER" id="PTHR10978:SF5">
    <property type="entry name" value="SUCCINATE DEHYDROGENASE CYTOCHROME B560 SUBUNIT, MITOCHONDRIAL"/>
    <property type="match status" value="1"/>
</dbReference>
<feature type="binding site" description="axial binding residue" evidence="12">
    <location>
        <position position="80"/>
    </location>
    <ligand>
        <name>heme</name>
        <dbReference type="ChEBI" id="CHEBI:30413"/>
        <note>ligand shared with second transmembrane subunit</note>
    </ligand>
    <ligandPart>
        <name>Fe</name>
        <dbReference type="ChEBI" id="CHEBI:18248"/>
    </ligandPart>
</feature>
<dbReference type="NCBIfam" id="TIGR02970">
    <property type="entry name" value="succ_dehyd_cytB"/>
    <property type="match status" value="1"/>
</dbReference>
<dbReference type="eggNOG" id="COG2009">
    <property type="taxonomic scope" value="Bacteria"/>
</dbReference>
<gene>
    <name evidence="13" type="primary">sdhC</name>
    <name evidence="13" type="ORF">HHS_07560</name>
</gene>
<dbReference type="PROSITE" id="PS01000">
    <property type="entry name" value="SDH_CYT_1"/>
    <property type="match status" value="1"/>
</dbReference>
<keyword evidence="5 12" id="KW-0349">Heme</keyword>
<keyword evidence="14" id="KW-1185">Reference proteome</keyword>
<keyword evidence="6" id="KW-0812">Transmembrane</keyword>
<keyword evidence="9 12" id="KW-0408">Iron</keyword>
<evidence type="ECO:0000256" key="4">
    <source>
        <dbReference type="ARBA" id="ARBA00020076"/>
    </source>
</evidence>
<comment type="similarity">
    <text evidence="3">Belongs to the cytochrome b560 family.</text>
</comment>
<dbReference type="GO" id="GO:0009055">
    <property type="term" value="F:electron transfer activity"/>
    <property type="evidence" value="ECO:0007669"/>
    <property type="project" value="InterPro"/>
</dbReference>
<evidence type="ECO:0000256" key="9">
    <source>
        <dbReference type="ARBA" id="ARBA00023004"/>
    </source>
</evidence>
<dbReference type="InterPro" id="IPR014314">
    <property type="entry name" value="Succ_DH_cytb556"/>
</dbReference>
<keyword evidence="8" id="KW-1133">Transmembrane helix</keyword>
<dbReference type="Gene3D" id="1.20.1300.10">
    <property type="entry name" value="Fumarate reductase/succinate dehydrogenase, transmembrane subunit"/>
    <property type="match status" value="1"/>
</dbReference>
<evidence type="ECO:0000256" key="10">
    <source>
        <dbReference type="ARBA" id="ARBA00023136"/>
    </source>
</evidence>
<dbReference type="GO" id="GO:0005886">
    <property type="term" value="C:plasma membrane"/>
    <property type="evidence" value="ECO:0007669"/>
    <property type="project" value="TreeGrafter"/>
</dbReference>